<comment type="subcellular location">
    <subcellularLocation>
        <location evidence="1">Cell inner membrane</location>
        <topology evidence="1">Multi-pass membrane protein</topology>
    </subcellularLocation>
</comment>
<dbReference type="InterPro" id="IPR050445">
    <property type="entry name" value="Bact_polysacc_biosynth/exp"/>
</dbReference>
<evidence type="ECO:0000256" key="6">
    <source>
        <dbReference type="ARBA" id="ARBA00022519"/>
    </source>
</evidence>
<dbReference type="Pfam" id="PF13807">
    <property type="entry name" value="GNVR"/>
    <property type="match status" value="1"/>
</dbReference>
<dbReference type="PANTHER" id="PTHR32309:SF13">
    <property type="entry name" value="FERRIC ENTEROBACTIN TRANSPORT PROTEIN FEPE"/>
    <property type="match status" value="1"/>
</dbReference>
<dbReference type="InterPro" id="IPR032807">
    <property type="entry name" value="GNVR"/>
</dbReference>
<keyword evidence="16" id="KW-0175">Coiled coil</keyword>
<dbReference type="Pfam" id="PF13614">
    <property type="entry name" value="AAA_31"/>
    <property type="match status" value="1"/>
</dbReference>
<dbReference type="PANTHER" id="PTHR32309">
    <property type="entry name" value="TYROSINE-PROTEIN KINASE"/>
    <property type="match status" value="1"/>
</dbReference>
<proteinExistence type="inferred from homology"/>
<dbReference type="GO" id="GO:0005886">
    <property type="term" value="C:plasma membrane"/>
    <property type="evidence" value="ECO:0007669"/>
    <property type="project" value="UniProtKB-SubCell"/>
</dbReference>
<dbReference type="EMBL" id="FPCH01000002">
    <property type="protein sequence ID" value="SFV32759.1"/>
    <property type="molecule type" value="Genomic_DNA"/>
</dbReference>
<keyword evidence="9" id="KW-0547">Nucleotide-binding</keyword>
<keyword evidence="5" id="KW-1003">Cell membrane</keyword>
<dbReference type="AlphaFoldDB" id="A0A1I7NDN7"/>
<evidence type="ECO:0000256" key="5">
    <source>
        <dbReference type="ARBA" id="ARBA00022475"/>
    </source>
</evidence>
<comment type="similarity">
    <text evidence="2">Belongs to the CpsD/CapB family.</text>
</comment>
<feature type="coiled-coil region" evidence="16">
    <location>
        <begin position="239"/>
        <end position="266"/>
    </location>
</feature>
<evidence type="ECO:0000256" key="2">
    <source>
        <dbReference type="ARBA" id="ARBA00007316"/>
    </source>
</evidence>
<evidence type="ECO:0000256" key="3">
    <source>
        <dbReference type="ARBA" id="ARBA00008883"/>
    </source>
</evidence>
<feature type="domain" description="Tyrosine-protein kinase G-rich" evidence="21">
    <location>
        <begin position="420"/>
        <end position="491"/>
    </location>
</feature>
<evidence type="ECO:0000256" key="10">
    <source>
        <dbReference type="ARBA" id="ARBA00022777"/>
    </source>
</evidence>
<dbReference type="STRING" id="51670.SAMN04488557_1715"/>
<evidence type="ECO:0000256" key="12">
    <source>
        <dbReference type="ARBA" id="ARBA00022989"/>
    </source>
</evidence>
<evidence type="ECO:0000256" key="1">
    <source>
        <dbReference type="ARBA" id="ARBA00004429"/>
    </source>
</evidence>
<dbReference type="InterPro" id="IPR003856">
    <property type="entry name" value="LPS_length_determ_N"/>
</dbReference>
<protein>
    <recommendedName>
        <fullName evidence="4">non-specific protein-tyrosine kinase</fullName>
        <ecNumber evidence="4">2.7.10.2</ecNumber>
    </recommendedName>
</protein>
<evidence type="ECO:0000256" key="18">
    <source>
        <dbReference type="SAM" id="Phobius"/>
    </source>
</evidence>
<dbReference type="CDD" id="cd05387">
    <property type="entry name" value="BY-kinase"/>
    <property type="match status" value="1"/>
</dbReference>
<dbReference type="InterPro" id="IPR027417">
    <property type="entry name" value="P-loop_NTPase"/>
</dbReference>
<evidence type="ECO:0000256" key="15">
    <source>
        <dbReference type="ARBA" id="ARBA00051245"/>
    </source>
</evidence>
<keyword evidence="7" id="KW-0808">Transferase</keyword>
<evidence type="ECO:0000256" key="16">
    <source>
        <dbReference type="SAM" id="Coils"/>
    </source>
</evidence>
<evidence type="ECO:0000256" key="14">
    <source>
        <dbReference type="ARBA" id="ARBA00023137"/>
    </source>
</evidence>
<keyword evidence="11" id="KW-0067">ATP-binding</keyword>
<evidence type="ECO:0000256" key="4">
    <source>
        <dbReference type="ARBA" id="ARBA00011903"/>
    </source>
</evidence>
<dbReference type="Proteomes" id="UP000199423">
    <property type="component" value="Unassembled WGS sequence"/>
</dbReference>
<comment type="catalytic activity">
    <reaction evidence="15">
        <text>L-tyrosyl-[protein] + ATP = O-phospho-L-tyrosyl-[protein] + ADP + H(+)</text>
        <dbReference type="Rhea" id="RHEA:10596"/>
        <dbReference type="Rhea" id="RHEA-COMP:10136"/>
        <dbReference type="Rhea" id="RHEA-COMP:20101"/>
        <dbReference type="ChEBI" id="CHEBI:15378"/>
        <dbReference type="ChEBI" id="CHEBI:30616"/>
        <dbReference type="ChEBI" id="CHEBI:46858"/>
        <dbReference type="ChEBI" id="CHEBI:61978"/>
        <dbReference type="ChEBI" id="CHEBI:456216"/>
        <dbReference type="EC" id="2.7.10.2"/>
    </reaction>
</comment>
<dbReference type="SUPFAM" id="SSF52540">
    <property type="entry name" value="P-loop containing nucleoside triphosphate hydrolases"/>
    <property type="match status" value="1"/>
</dbReference>
<dbReference type="Gene3D" id="3.40.50.300">
    <property type="entry name" value="P-loop containing nucleotide triphosphate hydrolases"/>
    <property type="match status" value="1"/>
</dbReference>
<dbReference type="EC" id="2.7.10.2" evidence="4"/>
<evidence type="ECO:0000259" key="21">
    <source>
        <dbReference type="Pfam" id="PF13807"/>
    </source>
</evidence>
<keyword evidence="23" id="KW-1185">Reference proteome</keyword>
<accession>A0A1I7NDN7</accession>
<keyword evidence="10" id="KW-0418">Kinase</keyword>
<keyword evidence="12 18" id="KW-1133">Transmembrane helix</keyword>
<dbReference type="OrthoDB" id="230260at2"/>
<dbReference type="NCBIfam" id="TIGR01007">
    <property type="entry name" value="eps_fam"/>
    <property type="match status" value="1"/>
</dbReference>
<dbReference type="GO" id="GO:0005524">
    <property type="term" value="F:ATP binding"/>
    <property type="evidence" value="ECO:0007669"/>
    <property type="project" value="UniProtKB-KW"/>
</dbReference>
<evidence type="ECO:0000259" key="19">
    <source>
        <dbReference type="Pfam" id="PF02706"/>
    </source>
</evidence>
<evidence type="ECO:0000256" key="11">
    <source>
        <dbReference type="ARBA" id="ARBA00022840"/>
    </source>
</evidence>
<evidence type="ECO:0000313" key="22">
    <source>
        <dbReference type="EMBL" id="SFV32759.1"/>
    </source>
</evidence>
<keyword evidence="14" id="KW-0829">Tyrosine-protein kinase</keyword>
<organism evidence="22 23">
    <name type="scientific">Hyphomicrobium facile</name>
    <dbReference type="NCBI Taxonomy" id="51670"/>
    <lineage>
        <taxon>Bacteria</taxon>
        <taxon>Pseudomonadati</taxon>
        <taxon>Pseudomonadota</taxon>
        <taxon>Alphaproteobacteria</taxon>
        <taxon>Hyphomicrobiales</taxon>
        <taxon>Hyphomicrobiaceae</taxon>
        <taxon>Hyphomicrobium</taxon>
    </lineage>
</organism>
<gene>
    <name evidence="22" type="ORF">SAMN04488557_1715</name>
</gene>
<reference evidence="23" key="1">
    <citation type="submission" date="2016-10" db="EMBL/GenBank/DDBJ databases">
        <authorList>
            <person name="Varghese N."/>
            <person name="Submissions S."/>
        </authorList>
    </citation>
    <scope>NUCLEOTIDE SEQUENCE [LARGE SCALE GENOMIC DNA]</scope>
    <source>
        <strain evidence="23">DSM 1565</strain>
    </source>
</reference>
<sequence length="775" mass="84008">MREIGADSENPKSVRLVPTADAALIPRDPYGSIGDYPGYGSQDAGFGSYELAELWRIVNKRKWIILGIVIASVSIGAVRTLMETPLYNSTVRIQIDRTVSKVVQSGDVSADNFDYDFLRTEYERLSGRMMAERVASALKLGDDSDFLRPRAVTLRALVTHFLSRPAASPQISNRGDNERAAAGVVQDNLAVRPVNGSRMVDLTYTDPNPVRAQKIATAYADAYIASNLDKRFEANAYAKTFLEDQLKQLKLRLENSERDLLDFAQKEQIVAVNEKSSTGEANLSAANAALGSLISERIKNEQLWRQIEAIPTDAAKLPQVPQLLSNGVIDGLRAQRNALVTEYQEKLETFKPSYPAMIQINNKIKEVDRQLAGEVGTIKNTLKAAYQSSLSQENEMKSRIETLKVELLDLQKRSIQYNILKREVDTNRGLYDGLLQRYKEVDVAGGVGANNVFIVDKAEVPGAPFSPNLSRALLMAFALGLGVAASAAFVLEKLDDTISTPEQIEGISGIATIGIIPKLGKKATIESELADPRSALSEAYRSLCTAVQFSTESGLPKTLLVTSSMPGEGKSTTSLAMAKHFTALGLKVLLVDADLRNASLHIKLGIQEGIGLSDYLAGHCSPPEAFRKTDFSNLAFMASGSVFPHAGDLLASPRLMSLLSIGLEVFDLIVIDGPPVMGLADAPILANATAGTIFVVGAGQGRKAVVRGAIRRLRMSRATVIGSVLTKFDARASGYGREYGSSYGDGYDASPRRNAPSFNAPDKHHPQIAARQENM</sequence>
<feature type="region of interest" description="Disordered" evidence="17">
    <location>
        <begin position="746"/>
        <end position="775"/>
    </location>
</feature>
<feature type="transmembrane region" description="Helical" evidence="18">
    <location>
        <begin position="63"/>
        <end position="82"/>
    </location>
</feature>
<keyword evidence="8 18" id="KW-0812">Transmembrane</keyword>
<evidence type="ECO:0000256" key="7">
    <source>
        <dbReference type="ARBA" id="ARBA00022679"/>
    </source>
</evidence>
<dbReference type="InterPro" id="IPR005702">
    <property type="entry name" value="Wzc-like_C"/>
</dbReference>
<keyword evidence="6" id="KW-0997">Cell inner membrane</keyword>
<evidence type="ECO:0000256" key="13">
    <source>
        <dbReference type="ARBA" id="ARBA00023136"/>
    </source>
</evidence>
<name>A0A1I7NDN7_9HYPH</name>
<evidence type="ECO:0000256" key="9">
    <source>
        <dbReference type="ARBA" id="ARBA00022741"/>
    </source>
</evidence>
<evidence type="ECO:0000259" key="20">
    <source>
        <dbReference type="Pfam" id="PF13614"/>
    </source>
</evidence>
<evidence type="ECO:0000256" key="8">
    <source>
        <dbReference type="ARBA" id="ARBA00022692"/>
    </source>
</evidence>
<feature type="domain" description="Polysaccharide chain length determinant N-terminal" evidence="19">
    <location>
        <begin position="50"/>
        <end position="137"/>
    </location>
</feature>
<feature type="domain" description="AAA" evidence="20">
    <location>
        <begin position="566"/>
        <end position="688"/>
    </location>
</feature>
<dbReference type="InterPro" id="IPR025669">
    <property type="entry name" value="AAA_dom"/>
</dbReference>
<comment type="similarity">
    <text evidence="3">Belongs to the etk/wzc family.</text>
</comment>
<dbReference type="GO" id="GO:0004715">
    <property type="term" value="F:non-membrane spanning protein tyrosine kinase activity"/>
    <property type="evidence" value="ECO:0007669"/>
    <property type="project" value="UniProtKB-EC"/>
</dbReference>
<keyword evidence="13 18" id="KW-0472">Membrane</keyword>
<evidence type="ECO:0000256" key="17">
    <source>
        <dbReference type="SAM" id="MobiDB-lite"/>
    </source>
</evidence>
<evidence type="ECO:0000313" key="23">
    <source>
        <dbReference type="Proteomes" id="UP000199423"/>
    </source>
</evidence>
<dbReference type="Pfam" id="PF02706">
    <property type="entry name" value="Wzz"/>
    <property type="match status" value="1"/>
</dbReference>